<gene>
    <name evidence="1" type="ORF">B0I27_105247</name>
</gene>
<dbReference type="RefSeq" id="WP_106293183.1">
    <property type="nucleotide sequence ID" value="NZ_PVTH01000005.1"/>
</dbReference>
<protein>
    <submittedName>
        <fullName evidence="1">Uncharacterized protein</fullName>
    </submittedName>
</protein>
<comment type="caution">
    <text evidence="1">The sequence shown here is derived from an EMBL/GenBank/DDBJ whole genome shotgun (WGS) entry which is preliminary data.</text>
</comment>
<dbReference type="InterPro" id="IPR013783">
    <property type="entry name" value="Ig-like_fold"/>
</dbReference>
<evidence type="ECO:0000313" key="1">
    <source>
        <dbReference type="EMBL" id="PRY52778.1"/>
    </source>
</evidence>
<reference evidence="1 2" key="1">
    <citation type="submission" date="2018-03" db="EMBL/GenBank/DDBJ databases">
        <title>Genomic Encyclopedia of Type Strains, Phase III (KMG-III): the genomes of soil and plant-associated and newly described type strains.</title>
        <authorList>
            <person name="Whitman W."/>
        </authorList>
    </citation>
    <scope>NUCLEOTIDE SEQUENCE [LARGE SCALE GENOMIC DNA]</scope>
    <source>
        <strain evidence="1 2">CGMCC 1.9313</strain>
    </source>
</reference>
<name>A0A2T0U4L5_9SPHI</name>
<dbReference type="AlphaFoldDB" id="A0A2T0U4L5"/>
<dbReference type="Proteomes" id="UP000238034">
    <property type="component" value="Unassembled WGS sequence"/>
</dbReference>
<dbReference type="OrthoDB" id="704982at2"/>
<organism evidence="1 2">
    <name type="scientific">Arcticibacter pallidicorallinus</name>
    <dbReference type="NCBI Taxonomy" id="1259464"/>
    <lineage>
        <taxon>Bacteria</taxon>
        <taxon>Pseudomonadati</taxon>
        <taxon>Bacteroidota</taxon>
        <taxon>Sphingobacteriia</taxon>
        <taxon>Sphingobacteriales</taxon>
        <taxon>Sphingobacteriaceae</taxon>
        <taxon>Arcticibacter</taxon>
    </lineage>
</organism>
<proteinExistence type="predicted"/>
<keyword evidence="2" id="KW-1185">Reference proteome</keyword>
<dbReference type="Gene3D" id="2.60.40.10">
    <property type="entry name" value="Immunoglobulins"/>
    <property type="match status" value="1"/>
</dbReference>
<sequence>MKPKLVFLLLLSVVIISCKKTTIVDVAPSNSGKLIYKLTDDAGKGLPGVAISLFAYEGVYSDYQILLDKQVTDVNGQIDFGDLNPDKYLIRADSVKVNDLTYVVHEYVEVSVAATTRREVKATDFSAQLTITVRSYNDEKPMKSVGVMVVPTNKIYNEYTTASNSKIADYKGVTNSSGLIKIKIPCYKQYKIYLYDLVTNSGYRIHDVFDFFLEKDEKANSIMRISP</sequence>
<dbReference type="EMBL" id="PVTH01000005">
    <property type="protein sequence ID" value="PRY52778.1"/>
    <property type="molecule type" value="Genomic_DNA"/>
</dbReference>
<dbReference type="PROSITE" id="PS51257">
    <property type="entry name" value="PROKAR_LIPOPROTEIN"/>
    <property type="match status" value="1"/>
</dbReference>
<accession>A0A2T0U4L5</accession>
<evidence type="ECO:0000313" key="2">
    <source>
        <dbReference type="Proteomes" id="UP000238034"/>
    </source>
</evidence>